<dbReference type="AlphaFoldDB" id="A0A381ZNU5"/>
<dbReference type="EMBL" id="UINC01022066">
    <property type="protein sequence ID" value="SVA90930.1"/>
    <property type="molecule type" value="Genomic_DNA"/>
</dbReference>
<dbReference type="InterPro" id="IPR011105">
    <property type="entry name" value="Cell_wall_hydrolase_SleB"/>
</dbReference>
<name>A0A381ZNU5_9ZZZZ</name>
<feature type="domain" description="Cell wall hydrolase SleB" evidence="1">
    <location>
        <begin position="63"/>
        <end position="174"/>
    </location>
</feature>
<sequence>NKKEVVHKLTPYHRIVKLQADAVSVLHRIKYLLVLLAFPAWAEYDNAVLCLAQNIYHEARSQPLIEKIAISQVVLNRVNSKRYPNTICKVIYQAKRKKFRVIKDLCQFSWYCDGKSDYPYDFDSWTESVRIAALTMALKVDFTEGALNYHAVYVDPLWADDMEPTIRIGSHRFYK</sequence>
<protein>
    <recommendedName>
        <fullName evidence="1">Cell wall hydrolase SleB domain-containing protein</fullName>
    </recommendedName>
</protein>
<organism evidence="2">
    <name type="scientific">marine metagenome</name>
    <dbReference type="NCBI Taxonomy" id="408172"/>
    <lineage>
        <taxon>unclassified sequences</taxon>
        <taxon>metagenomes</taxon>
        <taxon>ecological metagenomes</taxon>
    </lineage>
</organism>
<dbReference type="InterPro" id="IPR042047">
    <property type="entry name" value="SleB_dom1"/>
</dbReference>
<proteinExistence type="predicted"/>
<accession>A0A381ZNU5</accession>
<evidence type="ECO:0000259" key="1">
    <source>
        <dbReference type="Pfam" id="PF07486"/>
    </source>
</evidence>
<feature type="non-terminal residue" evidence="2">
    <location>
        <position position="1"/>
    </location>
</feature>
<dbReference type="Pfam" id="PF07486">
    <property type="entry name" value="Hydrolase_2"/>
    <property type="match status" value="1"/>
</dbReference>
<dbReference type="GO" id="GO:0016787">
    <property type="term" value="F:hydrolase activity"/>
    <property type="evidence" value="ECO:0007669"/>
    <property type="project" value="InterPro"/>
</dbReference>
<evidence type="ECO:0000313" key="2">
    <source>
        <dbReference type="EMBL" id="SVA90930.1"/>
    </source>
</evidence>
<dbReference type="Gene3D" id="1.10.10.2520">
    <property type="entry name" value="Cell wall hydrolase SleB, domain 1"/>
    <property type="match status" value="1"/>
</dbReference>
<gene>
    <name evidence="2" type="ORF">METZ01_LOCUS143784</name>
</gene>
<reference evidence="2" key="1">
    <citation type="submission" date="2018-05" db="EMBL/GenBank/DDBJ databases">
        <authorList>
            <person name="Lanie J.A."/>
            <person name="Ng W.-L."/>
            <person name="Kazmierczak K.M."/>
            <person name="Andrzejewski T.M."/>
            <person name="Davidsen T.M."/>
            <person name="Wayne K.J."/>
            <person name="Tettelin H."/>
            <person name="Glass J.I."/>
            <person name="Rusch D."/>
            <person name="Podicherti R."/>
            <person name="Tsui H.-C.T."/>
            <person name="Winkler M.E."/>
        </authorList>
    </citation>
    <scope>NUCLEOTIDE SEQUENCE</scope>
</reference>